<dbReference type="InterPro" id="IPR050796">
    <property type="entry name" value="SCF_F-box_component"/>
</dbReference>
<dbReference type="EnsemblPlants" id="Pp3c10_25590V3.6">
    <property type="protein sequence ID" value="Pp3c10_25590V3.6"/>
    <property type="gene ID" value="Pp3c10_25590"/>
</dbReference>
<proteinExistence type="predicted"/>
<dbReference type="Pfam" id="PF00646">
    <property type="entry name" value="F-box"/>
    <property type="match status" value="1"/>
</dbReference>
<dbReference type="SUPFAM" id="SSF117281">
    <property type="entry name" value="Kelch motif"/>
    <property type="match status" value="1"/>
</dbReference>
<dbReference type="Gramene" id="Pp3c10_25590V3.6">
    <property type="protein sequence ID" value="Pp3c10_25590V3.6"/>
    <property type="gene ID" value="Pp3c10_25590"/>
</dbReference>
<dbReference type="PANTHER" id="PTHR31672">
    <property type="entry name" value="BNACNNG10540D PROTEIN"/>
    <property type="match status" value="1"/>
</dbReference>
<name>A0A7I4A4L0_PHYPA</name>
<organism evidence="2 3">
    <name type="scientific">Physcomitrium patens</name>
    <name type="common">Spreading-leaved earth moss</name>
    <name type="synonym">Physcomitrella patens</name>
    <dbReference type="NCBI Taxonomy" id="3218"/>
    <lineage>
        <taxon>Eukaryota</taxon>
        <taxon>Viridiplantae</taxon>
        <taxon>Streptophyta</taxon>
        <taxon>Embryophyta</taxon>
        <taxon>Bryophyta</taxon>
        <taxon>Bryophytina</taxon>
        <taxon>Bryopsida</taxon>
        <taxon>Funariidae</taxon>
        <taxon>Funariales</taxon>
        <taxon>Funariaceae</taxon>
        <taxon>Physcomitrium</taxon>
    </lineage>
</organism>
<dbReference type="Proteomes" id="UP000006727">
    <property type="component" value="Chromosome 10"/>
</dbReference>
<accession>A0A7I4A4L0</accession>
<protein>
    <recommendedName>
        <fullName evidence="1">F-box domain-containing protein</fullName>
    </recommendedName>
</protein>
<evidence type="ECO:0000259" key="1">
    <source>
        <dbReference type="Pfam" id="PF00646"/>
    </source>
</evidence>
<dbReference type="PANTHER" id="PTHR31672:SF2">
    <property type="entry name" value="F-BOX DOMAIN-CONTAINING PROTEIN"/>
    <property type="match status" value="1"/>
</dbReference>
<reference evidence="2" key="3">
    <citation type="submission" date="2020-12" db="UniProtKB">
        <authorList>
            <consortium name="EnsemblPlants"/>
        </authorList>
    </citation>
    <scope>IDENTIFICATION</scope>
</reference>
<dbReference type="Gramene" id="Pp3c10_25590V3.7">
    <property type="protein sequence ID" value="Pp3c10_25590V3.7"/>
    <property type="gene ID" value="Pp3c10_25590"/>
</dbReference>
<keyword evidence="3" id="KW-1185">Reference proteome</keyword>
<dbReference type="EMBL" id="ABEU02000010">
    <property type="status" value="NOT_ANNOTATED_CDS"/>
    <property type="molecule type" value="Genomic_DNA"/>
</dbReference>
<dbReference type="AlphaFoldDB" id="A0A7I4A4L0"/>
<feature type="domain" description="F-box" evidence="1">
    <location>
        <begin position="6"/>
        <end position="41"/>
    </location>
</feature>
<dbReference type="SUPFAM" id="SSF81383">
    <property type="entry name" value="F-box domain"/>
    <property type="match status" value="1"/>
</dbReference>
<reference evidence="2 3" key="2">
    <citation type="journal article" date="2018" name="Plant J.">
        <title>The Physcomitrella patens chromosome-scale assembly reveals moss genome structure and evolution.</title>
        <authorList>
            <person name="Lang D."/>
            <person name="Ullrich K.K."/>
            <person name="Murat F."/>
            <person name="Fuchs J."/>
            <person name="Jenkins J."/>
            <person name="Haas F.B."/>
            <person name="Piednoel M."/>
            <person name="Gundlach H."/>
            <person name="Van Bel M."/>
            <person name="Meyberg R."/>
            <person name="Vives C."/>
            <person name="Morata J."/>
            <person name="Symeonidi A."/>
            <person name="Hiss M."/>
            <person name="Muchero W."/>
            <person name="Kamisugi Y."/>
            <person name="Saleh O."/>
            <person name="Blanc G."/>
            <person name="Decker E.L."/>
            <person name="van Gessel N."/>
            <person name="Grimwood J."/>
            <person name="Hayes R.D."/>
            <person name="Graham S.W."/>
            <person name="Gunter L.E."/>
            <person name="McDaniel S.F."/>
            <person name="Hoernstein S.N.W."/>
            <person name="Larsson A."/>
            <person name="Li F.W."/>
            <person name="Perroud P.F."/>
            <person name="Phillips J."/>
            <person name="Ranjan P."/>
            <person name="Rokshar D.S."/>
            <person name="Rothfels C.J."/>
            <person name="Schneider L."/>
            <person name="Shu S."/>
            <person name="Stevenson D.W."/>
            <person name="Thummler F."/>
            <person name="Tillich M."/>
            <person name="Villarreal Aguilar J.C."/>
            <person name="Widiez T."/>
            <person name="Wong G.K."/>
            <person name="Wymore A."/>
            <person name="Zhang Y."/>
            <person name="Zimmer A.D."/>
            <person name="Quatrano R.S."/>
            <person name="Mayer K.F.X."/>
            <person name="Goodstein D."/>
            <person name="Casacuberta J.M."/>
            <person name="Vandepoele K."/>
            <person name="Reski R."/>
            <person name="Cuming A.C."/>
            <person name="Tuskan G.A."/>
            <person name="Maumus F."/>
            <person name="Salse J."/>
            <person name="Schmutz J."/>
            <person name="Rensing S.A."/>
        </authorList>
    </citation>
    <scope>NUCLEOTIDE SEQUENCE [LARGE SCALE GENOMIC DNA]</scope>
    <source>
        <strain evidence="2 3">cv. Gransden 2004</strain>
    </source>
</reference>
<evidence type="ECO:0000313" key="2">
    <source>
        <dbReference type="EnsemblPlants" id="Pp3c10_25590V3.7"/>
    </source>
</evidence>
<sequence>MVMDALNDEMLRCVLEKLDVSYAVRALSVCKRWKETIEILINTCHFHDRTTATIHCPLIFIRDSTQHWWYGYDSTTCKWVPLPPLRVQMQVSLCPLAGNGKSLLGFKISSDMSQVVVGNPYTGKWERIPRSTDTWGEAVNVLLVDNEDSTKFRIIAIREEETEVYNSNLGGWTLLKQSPPLGSQESMFQFMTNRLCPTLCEGFLYCYCTNFLISFDVQKERWTNERIPLSKPKSTKFFVLFQCEGRLFAAIESSSSITVLVLGHKSRQFSELVVMPGNQYSFLSQKSKGGKLSQLKAVGHKHRIFFWRSKRLQIIAFDLLRKMWEVLFVLDDGPLSRLTHGFTASTNTNVIGCHILLSSDSHCVLGIIYLLIKIRS</sequence>
<dbReference type="InterPro" id="IPR036047">
    <property type="entry name" value="F-box-like_dom_sf"/>
</dbReference>
<dbReference type="EnsemblPlants" id="Pp3c10_25590V3.7">
    <property type="protein sequence ID" value="Pp3c10_25590V3.7"/>
    <property type="gene ID" value="Pp3c10_25590"/>
</dbReference>
<evidence type="ECO:0000313" key="3">
    <source>
        <dbReference type="Proteomes" id="UP000006727"/>
    </source>
</evidence>
<reference evidence="2 3" key="1">
    <citation type="journal article" date="2008" name="Science">
        <title>The Physcomitrella genome reveals evolutionary insights into the conquest of land by plants.</title>
        <authorList>
            <person name="Rensing S."/>
            <person name="Lang D."/>
            <person name="Zimmer A."/>
            <person name="Terry A."/>
            <person name="Salamov A."/>
            <person name="Shapiro H."/>
            <person name="Nishiyama T."/>
            <person name="Perroud P.-F."/>
            <person name="Lindquist E."/>
            <person name="Kamisugi Y."/>
            <person name="Tanahashi T."/>
            <person name="Sakakibara K."/>
            <person name="Fujita T."/>
            <person name="Oishi K."/>
            <person name="Shin-I T."/>
            <person name="Kuroki Y."/>
            <person name="Toyoda A."/>
            <person name="Suzuki Y."/>
            <person name="Hashimoto A."/>
            <person name="Yamaguchi K."/>
            <person name="Sugano A."/>
            <person name="Kohara Y."/>
            <person name="Fujiyama A."/>
            <person name="Anterola A."/>
            <person name="Aoki S."/>
            <person name="Ashton N."/>
            <person name="Barbazuk W.B."/>
            <person name="Barker E."/>
            <person name="Bennetzen J."/>
            <person name="Bezanilla M."/>
            <person name="Blankenship R."/>
            <person name="Cho S.H."/>
            <person name="Dutcher S."/>
            <person name="Estelle M."/>
            <person name="Fawcett J.A."/>
            <person name="Gundlach H."/>
            <person name="Hanada K."/>
            <person name="Heyl A."/>
            <person name="Hicks K.A."/>
            <person name="Hugh J."/>
            <person name="Lohr M."/>
            <person name="Mayer K."/>
            <person name="Melkozernov A."/>
            <person name="Murata T."/>
            <person name="Nelson D."/>
            <person name="Pils B."/>
            <person name="Prigge M."/>
            <person name="Reiss B."/>
            <person name="Renner T."/>
            <person name="Rombauts S."/>
            <person name="Rushton P."/>
            <person name="Sanderfoot A."/>
            <person name="Schween G."/>
            <person name="Shiu S.-H."/>
            <person name="Stueber K."/>
            <person name="Theodoulou F.L."/>
            <person name="Tu H."/>
            <person name="Van de Peer Y."/>
            <person name="Verrier P.J."/>
            <person name="Waters E."/>
            <person name="Wood A."/>
            <person name="Yang L."/>
            <person name="Cove D."/>
            <person name="Cuming A."/>
            <person name="Hasebe M."/>
            <person name="Lucas S."/>
            <person name="Mishler D.B."/>
            <person name="Reski R."/>
            <person name="Grigoriev I."/>
            <person name="Quatrano R.S."/>
            <person name="Boore J.L."/>
        </authorList>
    </citation>
    <scope>NUCLEOTIDE SEQUENCE [LARGE SCALE GENOMIC DNA]</scope>
    <source>
        <strain evidence="2 3">cv. Gransden 2004</strain>
    </source>
</reference>
<gene>
    <name evidence="2" type="primary">LOC112288080</name>
</gene>
<dbReference type="InterPro" id="IPR001810">
    <property type="entry name" value="F-box_dom"/>
</dbReference>
<dbReference type="InterPro" id="IPR015915">
    <property type="entry name" value="Kelch-typ_b-propeller"/>
</dbReference>